<feature type="region of interest" description="Disordered" evidence="3">
    <location>
        <begin position="409"/>
        <end position="429"/>
    </location>
</feature>
<dbReference type="InterPro" id="IPR001356">
    <property type="entry name" value="HD"/>
</dbReference>
<feature type="domain" description="Homeobox" evidence="4">
    <location>
        <begin position="14"/>
        <end position="74"/>
    </location>
</feature>
<comment type="caution">
    <text evidence="5">The sequence shown here is derived from an EMBL/GenBank/DDBJ whole genome shotgun (WGS) entry which is preliminary data.</text>
</comment>
<protein>
    <recommendedName>
        <fullName evidence="4">Homeobox domain-containing protein</fullName>
    </recommendedName>
</protein>
<feature type="compositionally biased region" description="Polar residues" evidence="3">
    <location>
        <begin position="177"/>
        <end position="191"/>
    </location>
</feature>
<comment type="subcellular location">
    <subcellularLocation>
        <location evidence="1 2">Nucleus</location>
    </subcellularLocation>
</comment>
<dbReference type="EMBL" id="JACGCI010000028">
    <property type="protein sequence ID" value="KAF6755816.1"/>
    <property type="molecule type" value="Genomic_DNA"/>
</dbReference>
<dbReference type="InterPro" id="IPR009057">
    <property type="entry name" value="Homeodomain-like_sf"/>
</dbReference>
<reference evidence="5 6" key="1">
    <citation type="submission" date="2020-07" db="EMBL/GenBank/DDBJ databases">
        <title>Comparative genomics of pyrophilous fungi reveals a link between fire events and developmental genes.</title>
        <authorList>
            <consortium name="DOE Joint Genome Institute"/>
            <person name="Steindorff A.S."/>
            <person name="Carver A."/>
            <person name="Calhoun S."/>
            <person name="Stillman K."/>
            <person name="Liu H."/>
            <person name="Lipzen A."/>
            <person name="Pangilinan J."/>
            <person name="Labutti K."/>
            <person name="Bruns T.D."/>
            <person name="Grigoriev I.V."/>
        </authorList>
    </citation>
    <scope>NUCLEOTIDE SEQUENCE [LARGE SCALE GENOMIC DNA]</scope>
    <source>
        <strain evidence="5 6">CBS 144469</strain>
    </source>
</reference>
<evidence type="ECO:0000259" key="4">
    <source>
        <dbReference type="PROSITE" id="PS50071"/>
    </source>
</evidence>
<dbReference type="AlphaFoldDB" id="A0A8H6HZH0"/>
<keyword evidence="1 2" id="KW-0371">Homeobox</keyword>
<feature type="DNA-binding region" description="Homeobox" evidence="1">
    <location>
        <begin position="16"/>
        <end position="75"/>
    </location>
</feature>
<gene>
    <name evidence="5" type="ORF">DFP72DRAFT_847081</name>
</gene>
<accession>A0A8H6HZH0</accession>
<sequence>MENASEPTPPISVPKTRPNAVRANAKQVEALMAAFNKSDMISPAVLESLEKELGLTQKWICGWFSRRRTKKRKVAAQGINPSANNSLEVKKEACEGVVEGSAESGPQKKKRKAKATSDGANTTQGGKKKKAKTLVIEENSATLPTAPGSAAAPTNGMSLRDKIMSVKTERYTPVPDWSTSSRSEGQPSTAKSLAAATSRHAATSKQDRPLRITLSGPGQNQSQQWGITLSTNAWSFRTLRFQPASVTSRTQNRFYNKDARHYRPSPLAQSISSEPLLSKAPGQAELVSGLGPHPPAIGPRPYELALALSFEQYPDSSSDAVIPSNRMALAENTLAVDNERNWLGGPHRANEIQTEDSGQRQQTMAQFPSGYQLPVQRKYESCGNRVRPPHGQLGSQQKQEVIEQLLNEDLGEGSIQSDDGLEYGVSAWT</sequence>
<name>A0A8H6HZH0_9AGAR</name>
<keyword evidence="1 2" id="KW-0539">Nucleus</keyword>
<dbReference type="Proteomes" id="UP000521943">
    <property type="component" value="Unassembled WGS sequence"/>
</dbReference>
<keyword evidence="1 2" id="KW-0238">DNA-binding</keyword>
<feature type="region of interest" description="Disordered" evidence="3">
    <location>
        <begin position="170"/>
        <end position="223"/>
    </location>
</feature>
<dbReference type="SMART" id="SM00389">
    <property type="entry name" value="HOX"/>
    <property type="match status" value="1"/>
</dbReference>
<dbReference type="Gene3D" id="1.10.10.60">
    <property type="entry name" value="Homeodomain-like"/>
    <property type="match status" value="1"/>
</dbReference>
<evidence type="ECO:0000256" key="1">
    <source>
        <dbReference type="PROSITE-ProRule" id="PRU00108"/>
    </source>
</evidence>
<evidence type="ECO:0000256" key="3">
    <source>
        <dbReference type="SAM" id="MobiDB-lite"/>
    </source>
</evidence>
<feature type="region of interest" description="Disordered" evidence="3">
    <location>
        <begin position="98"/>
        <end position="133"/>
    </location>
</feature>
<dbReference type="OrthoDB" id="3026264at2759"/>
<proteinExistence type="predicted"/>
<dbReference type="SUPFAM" id="SSF46689">
    <property type="entry name" value="Homeodomain-like"/>
    <property type="match status" value="1"/>
</dbReference>
<keyword evidence="6" id="KW-1185">Reference proteome</keyword>
<evidence type="ECO:0000256" key="2">
    <source>
        <dbReference type="RuleBase" id="RU000682"/>
    </source>
</evidence>
<organism evidence="5 6">
    <name type="scientific">Ephemerocybe angulata</name>
    <dbReference type="NCBI Taxonomy" id="980116"/>
    <lineage>
        <taxon>Eukaryota</taxon>
        <taxon>Fungi</taxon>
        <taxon>Dikarya</taxon>
        <taxon>Basidiomycota</taxon>
        <taxon>Agaricomycotina</taxon>
        <taxon>Agaricomycetes</taxon>
        <taxon>Agaricomycetidae</taxon>
        <taxon>Agaricales</taxon>
        <taxon>Agaricineae</taxon>
        <taxon>Psathyrellaceae</taxon>
        <taxon>Ephemerocybe</taxon>
    </lineage>
</organism>
<dbReference type="GO" id="GO:0003677">
    <property type="term" value="F:DNA binding"/>
    <property type="evidence" value="ECO:0007669"/>
    <property type="project" value="UniProtKB-UniRule"/>
</dbReference>
<dbReference type="Pfam" id="PF00046">
    <property type="entry name" value="Homeodomain"/>
    <property type="match status" value="1"/>
</dbReference>
<evidence type="ECO:0000313" key="5">
    <source>
        <dbReference type="EMBL" id="KAF6755816.1"/>
    </source>
</evidence>
<dbReference type="GO" id="GO:0005634">
    <property type="term" value="C:nucleus"/>
    <property type="evidence" value="ECO:0007669"/>
    <property type="project" value="UniProtKB-SubCell"/>
</dbReference>
<evidence type="ECO:0000313" key="6">
    <source>
        <dbReference type="Proteomes" id="UP000521943"/>
    </source>
</evidence>
<dbReference type="CDD" id="cd00086">
    <property type="entry name" value="homeodomain"/>
    <property type="match status" value="1"/>
</dbReference>
<dbReference type="PROSITE" id="PS50071">
    <property type="entry name" value="HOMEOBOX_2"/>
    <property type="match status" value="1"/>
</dbReference>